<dbReference type="InterPro" id="IPR011029">
    <property type="entry name" value="DEATH-like_dom_sf"/>
</dbReference>
<sequence>MDPLLVMDHLRAGLLSSAEKESIKESHSTRRDRSRELISILFKKREKLKPFEHFIKALKQTDKNHEIMAKDILKTYKRDHGAAEFEKVSRTSLSHDGEAECSLQM</sequence>
<dbReference type="Pfam" id="PF00619">
    <property type="entry name" value="CARD"/>
    <property type="match status" value="1"/>
</dbReference>
<reference evidence="3" key="1">
    <citation type="submission" date="2022-11" db="UniProtKB">
        <authorList>
            <consortium name="WormBaseParasite"/>
        </authorList>
    </citation>
    <scope>IDENTIFICATION</scope>
</reference>
<evidence type="ECO:0000313" key="3">
    <source>
        <dbReference type="WBParaSite" id="PSAMB.scaffold927size38496.g9676.t1"/>
    </source>
</evidence>
<dbReference type="SUPFAM" id="SSF47986">
    <property type="entry name" value="DEATH domain"/>
    <property type="match status" value="1"/>
</dbReference>
<dbReference type="AlphaFoldDB" id="A0A914XRX6"/>
<evidence type="ECO:0000259" key="1">
    <source>
        <dbReference type="PROSITE" id="PS50209"/>
    </source>
</evidence>
<keyword evidence="2" id="KW-1185">Reference proteome</keyword>
<dbReference type="Proteomes" id="UP000887566">
    <property type="component" value="Unplaced"/>
</dbReference>
<feature type="domain" description="CARD" evidence="1">
    <location>
        <begin position="6"/>
        <end position="65"/>
    </location>
</feature>
<name>A0A914XRX6_9BILA</name>
<dbReference type="PROSITE" id="PS50209">
    <property type="entry name" value="CARD"/>
    <property type="match status" value="1"/>
</dbReference>
<dbReference type="WBParaSite" id="PSAMB.scaffold927size38496.g9676.t1">
    <property type="protein sequence ID" value="PSAMB.scaffold927size38496.g9676.t1"/>
    <property type="gene ID" value="PSAMB.scaffold927size38496.g9676"/>
</dbReference>
<dbReference type="CDD" id="cd01671">
    <property type="entry name" value="CARD"/>
    <property type="match status" value="1"/>
</dbReference>
<dbReference type="GO" id="GO:0042981">
    <property type="term" value="P:regulation of apoptotic process"/>
    <property type="evidence" value="ECO:0007669"/>
    <property type="project" value="InterPro"/>
</dbReference>
<accession>A0A914XRX6</accession>
<protein>
    <submittedName>
        <fullName evidence="3">CARD domain-containing protein</fullName>
    </submittedName>
</protein>
<dbReference type="Gene3D" id="1.10.533.10">
    <property type="entry name" value="Death Domain, Fas"/>
    <property type="match status" value="1"/>
</dbReference>
<dbReference type="InterPro" id="IPR001315">
    <property type="entry name" value="CARD"/>
</dbReference>
<organism evidence="2 3">
    <name type="scientific">Plectus sambesii</name>
    <dbReference type="NCBI Taxonomy" id="2011161"/>
    <lineage>
        <taxon>Eukaryota</taxon>
        <taxon>Metazoa</taxon>
        <taxon>Ecdysozoa</taxon>
        <taxon>Nematoda</taxon>
        <taxon>Chromadorea</taxon>
        <taxon>Plectida</taxon>
        <taxon>Plectina</taxon>
        <taxon>Plectoidea</taxon>
        <taxon>Plectidae</taxon>
        <taxon>Plectus</taxon>
    </lineage>
</organism>
<proteinExistence type="predicted"/>
<evidence type="ECO:0000313" key="2">
    <source>
        <dbReference type="Proteomes" id="UP000887566"/>
    </source>
</evidence>